<evidence type="ECO:0000313" key="2">
    <source>
        <dbReference type="Proteomes" id="UP000245119"/>
    </source>
</evidence>
<accession>A0A2T7P4C6</accession>
<keyword evidence="2" id="KW-1185">Reference proteome</keyword>
<comment type="caution">
    <text evidence="1">The sequence shown here is derived from an EMBL/GenBank/DDBJ whole genome shotgun (WGS) entry which is preliminary data.</text>
</comment>
<protein>
    <submittedName>
        <fullName evidence="1">Uncharacterized protein</fullName>
    </submittedName>
</protein>
<organism evidence="1 2">
    <name type="scientific">Pomacea canaliculata</name>
    <name type="common">Golden apple snail</name>
    <dbReference type="NCBI Taxonomy" id="400727"/>
    <lineage>
        <taxon>Eukaryota</taxon>
        <taxon>Metazoa</taxon>
        <taxon>Spiralia</taxon>
        <taxon>Lophotrochozoa</taxon>
        <taxon>Mollusca</taxon>
        <taxon>Gastropoda</taxon>
        <taxon>Caenogastropoda</taxon>
        <taxon>Architaenioglossa</taxon>
        <taxon>Ampullarioidea</taxon>
        <taxon>Ampullariidae</taxon>
        <taxon>Pomacea</taxon>
    </lineage>
</organism>
<reference evidence="1 2" key="1">
    <citation type="submission" date="2018-04" db="EMBL/GenBank/DDBJ databases">
        <title>The genome of golden apple snail Pomacea canaliculata provides insight into stress tolerance and invasive adaptation.</title>
        <authorList>
            <person name="Liu C."/>
            <person name="Liu B."/>
            <person name="Ren Y."/>
            <person name="Zhang Y."/>
            <person name="Wang H."/>
            <person name="Li S."/>
            <person name="Jiang F."/>
            <person name="Yin L."/>
            <person name="Zhang G."/>
            <person name="Qian W."/>
            <person name="Fan W."/>
        </authorList>
    </citation>
    <scope>NUCLEOTIDE SEQUENCE [LARGE SCALE GENOMIC DNA]</scope>
    <source>
        <strain evidence="1">SZHN2017</strain>
        <tissue evidence="1">Muscle</tissue>
    </source>
</reference>
<name>A0A2T7P4C6_POMCA</name>
<dbReference type="Proteomes" id="UP000245119">
    <property type="component" value="Linkage Group LG6"/>
</dbReference>
<dbReference type="EMBL" id="PZQS01000006">
    <property type="protein sequence ID" value="PVD28256.1"/>
    <property type="molecule type" value="Genomic_DNA"/>
</dbReference>
<evidence type="ECO:0000313" key="1">
    <source>
        <dbReference type="EMBL" id="PVD28256.1"/>
    </source>
</evidence>
<gene>
    <name evidence="1" type="ORF">C0Q70_10843</name>
</gene>
<dbReference type="AlphaFoldDB" id="A0A2T7P4C6"/>
<proteinExistence type="predicted"/>
<sequence>MDEDEGRGTQARGAATRYSALTRGWWGGGGSGGGGGGQECDSLVTSCFATSLRTDAHHRRNKGRGVLAEPSSSLHTLPTSCIPCPLAGAGLAGSQGALVVGRAWCGPRVPRAATAALRLLRLRTTPAEALQQRVSAAPPAQWLRDRDLPQGAESPPRVYDTVDCDQVLVVYVGRGTHKQRYSQSIRIYRSPALTKILKKNFFFGFPGPASHRSFAFLPCRQQQRRRLSSRRRSVKSGQYGVCSLSHHDSQGSQVFLDWVTGTYR</sequence>